<organism evidence="2 3">
    <name type="scientific">Suillus luteus UH-Slu-Lm8-n1</name>
    <dbReference type="NCBI Taxonomy" id="930992"/>
    <lineage>
        <taxon>Eukaryota</taxon>
        <taxon>Fungi</taxon>
        <taxon>Dikarya</taxon>
        <taxon>Basidiomycota</taxon>
        <taxon>Agaricomycotina</taxon>
        <taxon>Agaricomycetes</taxon>
        <taxon>Agaricomycetidae</taxon>
        <taxon>Boletales</taxon>
        <taxon>Suillineae</taxon>
        <taxon>Suillaceae</taxon>
        <taxon>Suillus</taxon>
    </lineage>
</organism>
<accession>A0A0D0AWM5</accession>
<dbReference type="HOGENOM" id="CLU_3088873_0_0_1"/>
<dbReference type="InParanoid" id="A0A0D0AWM5"/>
<reference evidence="2 3" key="1">
    <citation type="submission" date="2014-04" db="EMBL/GenBank/DDBJ databases">
        <authorList>
            <consortium name="DOE Joint Genome Institute"/>
            <person name="Kuo A."/>
            <person name="Ruytinx J."/>
            <person name="Rineau F."/>
            <person name="Colpaert J."/>
            <person name="Kohler A."/>
            <person name="Nagy L.G."/>
            <person name="Floudas D."/>
            <person name="Copeland A."/>
            <person name="Barry K.W."/>
            <person name="Cichocki N."/>
            <person name="Veneault-Fourrey C."/>
            <person name="LaButti K."/>
            <person name="Lindquist E.A."/>
            <person name="Lipzen A."/>
            <person name="Lundell T."/>
            <person name="Morin E."/>
            <person name="Murat C."/>
            <person name="Sun H."/>
            <person name="Tunlid A."/>
            <person name="Henrissat B."/>
            <person name="Grigoriev I.V."/>
            <person name="Hibbett D.S."/>
            <person name="Martin F."/>
            <person name="Nordberg H.P."/>
            <person name="Cantor M.N."/>
            <person name="Hua S.X."/>
        </authorList>
    </citation>
    <scope>NUCLEOTIDE SEQUENCE [LARGE SCALE GENOMIC DNA]</scope>
    <source>
        <strain evidence="2 3">UH-Slu-Lm8-n1</strain>
    </source>
</reference>
<protein>
    <submittedName>
        <fullName evidence="2">Uncharacterized protein</fullName>
    </submittedName>
</protein>
<sequence>MPLDPDYDEDANLNEDEYDHVEAENMDNDAEESDKSPQCNNYRARSLLKHLH</sequence>
<feature type="region of interest" description="Disordered" evidence="1">
    <location>
        <begin position="1"/>
        <end position="52"/>
    </location>
</feature>
<dbReference type="AlphaFoldDB" id="A0A0D0AWM5"/>
<proteinExistence type="predicted"/>
<evidence type="ECO:0000256" key="1">
    <source>
        <dbReference type="SAM" id="MobiDB-lite"/>
    </source>
</evidence>
<gene>
    <name evidence="2" type="ORF">CY34DRAFT_16485</name>
</gene>
<evidence type="ECO:0000313" key="2">
    <source>
        <dbReference type="EMBL" id="KIK36288.1"/>
    </source>
</evidence>
<feature type="compositionally biased region" description="Acidic residues" evidence="1">
    <location>
        <begin position="1"/>
        <end position="32"/>
    </location>
</feature>
<dbReference type="EMBL" id="KN835542">
    <property type="protein sequence ID" value="KIK36288.1"/>
    <property type="molecule type" value="Genomic_DNA"/>
</dbReference>
<reference evidence="3" key="2">
    <citation type="submission" date="2015-01" db="EMBL/GenBank/DDBJ databases">
        <title>Evolutionary Origins and Diversification of the Mycorrhizal Mutualists.</title>
        <authorList>
            <consortium name="DOE Joint Genome Institute"/>
            <consortium name="Mycorrhizal Genomics Consortium"/>
            <person name="Kohler A."/>
            <person name="Kuo A."/>
            <person name="Nagy L.G."/>
            <person name="Floudas D."/>
            <person name="Copeland A."/>
            <person name="Barry K.W."/>
            <person name="Cichocki N."/>
            <person name="Veneault-Fourrey C."/>
            <person name="LaButti K."/>
            <person name="Lindquist E.A."/>
            <person name="Lipzen A."/>
            <person name="Lundell T."/>
            <person name="Morin E."/>
            <person name="Murat C."/>
            <person name="Riley R."/>
            <person name="Ohm R."/>
            <person name="Sun H."/>
            <person name="Tunlid A."/>
            <person name="Henrissat B."/>
            <person name="Grigoriev I.V."/>
            <person name="Hibbett D.S."/>
            <person name="Martin F."/>
        </authorList>
    </citation>
    <scope>NUCLEOTIDE SEQUENCE [LARGE SCALE GENOMIC DNA]</scope>
    <source>
        <strain evidence="3">UH-Slu-Lm8-n1</strain>
    </source>
</reference>
<evidence type="ECO:0000313" key="3">
    <source>
        <dbReference type="Proteomes" id="UP000054485"/>
    </source>
</evidence>
<keyword evidence="3" id="KW-1185">Reference proteome</keyword>
<dbReference type="Proteomes" id="UP000054485">
    <property type="component" value="Unassembled WGS sequence"/>
</dbReference>
<name>A0A0D0AWM5_9AGAM</name>